<gene>
    <name evidence="1" type="ORF">NCTC11343_03416</name>
</gene>
<dbReference type="GeneID" id="97183281"/>
<evidence type="ECO:0000313" key="1">
    <source>
        <dbReference type="EMBL" id="SPZ88312.1"/>
    </source>
</evidence>
<evidence type="ECO:0008006" key="3">
    <source>
        <dbReference type="Google" id="ProtNLM"/>
    </source>
</evidence>
<dbReference type="RefSeq" id="WP_146753088.1">
    <property type="nucleotide sequence ID" value="NZ_CP069793.1"/>
</dbReference>
<reference evidence="1 2" key="1">
    <citation type="submission" date="2018-06" db="EMBL/GenBank/DDBJ databases">
        <authorList>
            <consortium name="Pathogen Informatics"/>
            <person name="Doyle S."/>
        </authorList>
    </citation>
    <scope>NUCLEOTIDE SEQUENCE [LARGE SCALE GENOMIC DNA]</scope>
    <source>
        <strain evidence="1 2">NCTC11343</strain>
    </source>
</reference>
<name>A0A2X2J1R9_SPHMU</name>
<accession>A0A2X2J1R9</accession>
<sequence>MKRKFLLTENGLFYYFFLGLSRDIVVLMATIFFILMQPMSVYSQMAKSTPSGEGHKQMLRTDVVQPSPNAASLLAYTNVGNNFAKGTVNLSIPLFDASSDEIKLPISLNYSYDGFKPNQQIGSSGMGWNLIAGGSISRIPFGHLDDTDGAGNNYKDSYVQSNINPNPTEQFMLAVVNGNYDTEPDVYEYSFAGYNGRFIAYKGKFYCMPNNKFRITGGSTSFTIVTEDGTRYSFGAYESTSHKVNGEPYTLPNYNSTYYLTKIESRSGKTAVLFNYVSDGQVEQGGGISQTYMKFEMPYGGNSVLSPVSTTFASRVNTLRLSSIITSDYNISFLPGDNRVDIRNSLGSSSTLGGITISNSAGDLIKGYRFKYEYFGYGISNGNRYLKLKSITELSKSNVLLTPAQLDALKKNRHVFYYYNEDVNVNFPAKGVANVDVNGYYTGRGEFNGIIVPNIYYPGGPDRSPALEGTIMGALKRIDYPTGGKSEIEYELNDVGLGLKYKDVVTGVQLQAGGFLDENMPPIRKRFVINQAQDITFFIQRKAFSPYADNNSRNTVPDLYIYSVVGGDGLNLQNSIKLGLESDGAGYNWTLHLLPGEYEARVENDIKEEYIKCEFNYTSPGTEQIIGEKTSGLRMKAIEVDPSNGQKMRKEYKYLNALGYSSGSDMRPNFSAKGYTQLVWENGSPTVTIMPGIIYGSTIASSGAFGQTYFYSVVDELQVKGTDTLKTRYSYKDYDRVFNLDADLDSVVTYRKVNNKFVRLNKKEMEYKIKYDTIFNFLRVEQTKGTLGMSGPSAEPPYAFNPELGVHYQVWKSLFKEREYSYETGEPILSSKEYIYDNNHRNLKLQRNTTSDGNLLLSKYKYPEDYIGSISTGFLNANVRNVVLEEQIWKKRTSDSSLVDMTVTQYDNSLFKPIKIFKPDGAIPALNAESRTGQLFNNLLSDTRLSDRVIFTYNINGQLIIQKLKQGSSTSYKYGYASNPLLVGYPSVGTEVIGQIVNGEENELFYEGFEENGTVGNAHSGAKYFTGSYALSWQRPNSKSYLLEYWLLQGGVWKYMKQDYTGNVTIAAPNGIDDVRIYPQDASVTTYTHYPGIGIRSIISPSAETSYFSYDDFNRLRSIEDDNHHIKSVYDYNYIDVADPPVIVPPVTQPSVLYAKLTTGPQTTSDHNGVMKTATPYIVSFYSDAACTIPYTLINPIQIKFKEKTTITSNVASTQILEYEYQLLLEAGASSRSFSTGWSYCEGGPIEISRVAQGDIATRGLPPGEGGDVTTCYNSVITLSNNDGYIVK</sequence>
<protein>
    <recommendedName>
        <fullName evidence="3">YD repeat-containing protein</fullName>
    </recommendedName>
</protein>
<organism evidence="1 2">
    <name type="scientific">Sphingobacterium multivorum</name>
    <dbReference type="NCBI Taxonomy" id="28454"/>
    <lineage>
        <taxon>Bacteria</taxon>
        <taxon>Pseudomonadati</taxon>
        <taxon>Bacteroidota</taxon>
        <taxon>Sphingobacteriia</taxon>
        <taxon>Sphingobacteriales</taxon>
        <taxon>Sphingobacteriaceae</taxon>
        <taxon>Sphingobacterium</taxon>
    </lineage>
</organism>
<proteinExistence type="predicted"/>
<dbReference type="Proteomes" id="UP000251241">
    <property type="component" value="Unassembled WGS sequence"/>
</dbReference>
<evidence type="ECO:0000313" key="2">
    <source>
        <dbReference type="Proteomes" id="UP000251241"/>
    </source>
</evidence>
<dbReference type="EMBL" id="UAUU01000009">
    <property type="protein sequence ID" value="SPZ88312.1"/>
    <property type="molecule type" value="Genomic_DNA"/>
</dbReference>